<organism evidence="2 3">
    <name type="scientific">Albugo candida</name>
    <dbReference type="NCBI Taxonomy" id="65357"/>
    <lineage>
        <taxon>Eukaryota</taxon>
        <taxon>Sar</taxon>
        <taxon>Stramenopiles</taxon>
        <taxon>Oomycota</taxon>
        <taxon>Peronosporomycetes</taxon>
        <taxon>Albuginales</taxon>
        <taxon>Albuginaceae</taxon>
        <taxon>Albugo</taxon>
    </lineage>
</organism>
<name>A0A024GDU8_9STRA</name>
<comment type="caution">
    <text evidence="2">The sequence shown here is derived from an EMBL/GenBank/DDBJ whole genome shotgun (WGS) entry which is preliminary data.</text>
</comment>
<dbReference type="GO" id="GO:0005886">
    <property type="term" value="C:plasma membrane"/>
    <property type="evidence" value="ECO:0007669"/>
    <property type="project" value="TreeGrafter"/>
</dbReference>
<keyword evidence="3" id="KW-1185">Reference proteome</keyword>
<gene>
    <name evidence="2" type="ORF">BN9_053140</name>
</gene>
<evidence type="ECO:0000259" key="1">
    <source>
        <dbReference type="PROSITE" id="PS50211"/>
    </source>
</evidence>
<dbReference type="AlphaFoldDB" id="A0A024GDU8"/>
<dbReference type="PANTHER" id="PTHR28245">
    <property type="entry name" value="ARF3-INTERACTING PROTEIN 1"/>
    <property type="match status" value="1"/>
</dbReference>
<sequence length="577" mass="66448">MTATCDQSKNQLAEVVLYAEFDIDKGSTLRESYPYAFDHYSSEFFADVMLPEGIHNREDDFTVFFLNRKSCLNTNHSSIKEDEKKPVREFMYCQSVVRTTHDNMVRRGASVKAVAVCSQYKWCFSLKQLLDLAVRKITGAQDSSASTNILHELYHVINSISLNGIRNLSEMERRLMKRTITSRPFSNVNWKATEDSLYHSTVVEWDEIKIPLRFKLCSTLDQHDDGLLSNLIATFGEQTMSIYNAVLSGARVIVLGYNQPAGNFPPNAYHQVGTTLTNRPGRVCSYVLAMSALICPPLSGLSHRQFPYANLNDLSFLSVPGYIAGVTNPMFKSKREWWDVLCDITTSEVFTSWPNERDEFEVVDKTFLQDVMDGMRAGFPEEWIRCRFEEFTSQNVVEVAFDETEYLDSDVRVKRTAVNNKRITKWARTDTYKEFSEFQRTEKPCSSAFDISFSRANVVKTGGADVRKHIRKLQGDKLWTEEEVERMYTDFVSLLQTEQDLQEFLSHLPFLRGGLESIAQGLFHSSISVKYNTIVLLKRLERYQSTQSSLKYLNPFIIMSYQRIHQLVEPDVRQEIN</sequence>
<dbReference type="Pfam" id="PF07792">
    <property type="entry name" value="Afi1"/>
    <property type="match status" value="1"/>
</dbReference>
<accession>A0A024GDU8</accession>
<dbReference type="InParanoid" id="A0A024GDU8"/>
<dbReference type="PROSITE" id="PS50211">
    <property type="entry name" value="DENN"/>
    <property type="match status" value="1"/>
</dbReference>
<dbReference type="Proteomes" id="UP000053237">
    <property type="component" value="Unassembled WGS sequence"/>
</dbReference>
<feature type="domain" description="UDENN" evidence="1">
    <location>
        <begin position="14"/>
        <end position="515"/>
    </location>
</feature>
<dbReference type="InterPro" id="IPR037516">
    <property type="entry name" value="Tripartite_DENN"/>
</dbReference>
<dbReference type="GO" id="GO:0051666">
    <property type="term" value="P:actin cortical patch localization"/>
    <property type="evidence" value="ECO:0007669"/>
    <property type="project" value="TreeGrafter"/>
</dbReference>
<evidence type="ECO:0000313" key="3">
    <source>
        <dbReference type="Proteomes" id="UP000053237"/>
    </source>
</evidence>
<dbReference type="OrthoDB" id="66409at2759"/>
<dbReference type="Pfam" id="PF08616">
    <property type="entry name" value="SPA"/>
    <property type="match status" value="1"/>
</dbReference>
<dbReference type="EMBL" id="CAIX01000072">
    <property type="protein sequence ID" value="CCI44505.1"/>
    <property type="molecule type" value="Genomic_DNA"/>
</dbReference>
<dbReference type="InterPro" id="IPR012860">
    <property type="entry name" value="Afi1_N"/>
</dbReference>
<protein>
    <recommendedName>
        <fullName evidence="1">UDENN domain-containing protein</fullName>
    </recommendedName>
</protein>
<dbReference type="InterPro" id="IPR052809">
    <property type="entry name" value="Actin_polarity_regulatory"/>
</dbReference>
<dbReference type="STRING" id="65357.A0A024GDU8"/>
<dbReference type="PANTHER" id="PTHR28245:SF1">
    <property type="entry name" value="ARF3-INTERACTING PROTEIN 1"/>
    <property type="match status" value="1"/>
</dbReference>
<evidence type="ECO:0000313" key="2">
    <source>
        <dbReference type="EMBL" id="CCI44505.1"/>
    </source>
</evidence>
<proteinExistence type="predicted"/>
<reference evidence="2 3" key="1">
    <citation type="submission" date="2012-05" db="EMBL/GenBank/DDBJ databases">
        <title>Recombination and specialization in a pathogen metapopulation.</title>
        <authorList>
            <person name="Gardiner A."/>
            <person name="Kemen E."/>
            <person name="Schultz-Larsen T."/>
            <person name="MacLean D."/>
            <person name="Van Oosterhout C."/>
            <person name="Jones J.D.G."/>
        </authorList>
    </citation>
    <scope>NUCLEOTIDE SEQUENCE [LARGE SCALE GENOMIC DNA]</scope>
    <source>
        <strain evidence="2 3">Ac Nc2</strain>
    </source>
</reference>